<feature type="compositionally biased region" description="Basic and acidic residues" evidence="1">
    <location>
        <begin position="39"/>
        <end position="49"/>
    </location>
</feature>
<evidence type="ECO:0000313" key="2">
    <source>
        <dbReference type="EMBL" id="CUP05200.1"/>
    </source>
</evidence>
<dbReference type="EMBL" id="CYZT01000243">
    <property type="protein sequence ID" value="CUP05200.1"/>
    <property type="molecule type" value="Genomic_DNA"/>
</dbReference>
<proteinExistence type="predicted"/>
<evidence type="ECO:0000313" key="3">
    <source>
        <dbReference type="Proteomes" id="UP000095746"/>
    </source>
</evidence>
<evidence type="ECO:0000256" key="1">
    <source>
        <dbReference type="SAM" id="MobiDB-lite"/>
    </source>
</evidence>
<sequence length="72" mass="7942">MVSTPDSISSIRKLLDSTRPASLSLPSPIRMAMMGEPPRPTREAKEDSRVTMGPHTPTPARARSPMPWMLPM</sequence>
<accession>A0A174K7D5</accession>
<feature type="region of interest" description="Disordered" evidence="1">
    <location>
        <begin position="1"/>
        <end position="72"/>
    </location>
</feature>
<organism evidence="2 3">
    <name type="scientific">Flavonifractor plautii</name>
    <name type="common">Fusobacterium plautii</name>
    <dbReference type="NCBI Taxonomy" id="292800"/>
    <lineage>
        <taxon>Bacteria</taxon>
        <taxon>Bacillati</taxon>
        <taxon>Bacillota</taxon>
        <taxon>Clostridia</taxon>
        <taxon>Eubacteriales</taxon>
        <taxon>Oscillospiraceae</taxon>
        <taxon>Flavonifractor</taxon>
    </lineage>
</organism>
<protein>
    <submittedName>
        <fullName evidence="2">Uncharacterized protein</fullName>
    </submittedName>
</protein>
<name>A0A174K7D5_FLAPL</name>
<gene>
    <name evidence="2" type="ORF">ERS852411_02599</name>
</gene>
<reference evidence="2 3" key="1">
    <citation type="submission" date="2015-09" db="EMBL/GenBank/DDBJ databases">
        <authorList>
            <consortium name="Pathogen Informatics"/>
        </authorList>
    </citation>
    <scope>NUCLEOTIDE SEQUENCE [LARGE SCALE GENOMIC DNA]</scope>
    <source>
        <strain evidence="2 3">2789STDY5608854</strain>
    </source>
</reference>
<dbReference type="Proteomes" id="UP000095746">
    <property type="component" value="Unassembled WGS sequence"/>
</dbReference>
<feature type="compositionally biased region" description="Polar residues" evidence="1">
    <location>
        <begin position="1"/>
        <end position="10"/>
    </location>
</feature>
<dbReference type="AlphaFoldDB" id="A0A174K7D5"/>